<evidence type="ECO:0000256" key="2">
    <source>
        <dbReference type="ARBA" id="ARBA00005816"/>
    </source>
</evidence>
<comment type="similarity">
    <text evidence="2">Belongs to the acetyltransferase family. ECO subfamily.</text>
</comment>
<keyword evidence="7" id="KW-0539">Nucleus</keyword>
<dbReference type="AlphaFoldDB" id="A0AAN8EIM8"/>
<reference evidence="13 14" key="1">
    <citation type="submission" date="2022-12" db="EMBL/GenBank/DDBJ databases">
        <title>Genomic features and morphological characterization of a novel Knufia sp. strain isolated from spacecraft assembly facility.</title>
        <authorList>
            <person name="Teixeira M."/>
            <person name="Chander A.M."/>
            <person name="Stajich J.E."/>
            <person name="Venkateswaran K."/>
        </authorList>
    </citation>
    <scope>NUCLEOTIDE SEQUENCE [LARGE SCALE GENOMIC DNA]</scope>
    <source>
        <strain evidence="13 14">FJI-L2-BK-P2</strain>
    </source>
</reference>
<protein>
    <recommendedName>
        <fullName evidence="15">N-acetyltransferase ECO1</fullName>
    </recommendedName>
</protein>
<dbReference type="GO" id="GO:0000785">
    <property type="term" value="C:chromatin"/>
    <property type="evidence" value="ECO:0007669"/>
    <property type="project" value="TreeGrafter"/>
</dbReference>
<dbReference type="InterPro" id="IPR028009">
    <property type="entry name" value="ESCO_Acetyltransf_dom"/>
</dbReference>
<evidence type="ECO:0000256" key="4">
    <source>
        <dbReference type="ARBA" id="ARBA00022723"/>
    </source>
</evidence>
<organism evidence="13 14">
    <name type="scientific">Knufia fluminis</name>
    <dbReference type="NCBI Taxonomy" id="191047"/>
    <lineage>
        <taxon>Eukaryota</taxon>
        <taxon>Fungi</taxon>
        <taxon>Dikarya</taxon>
        <taxon>Ascomycota</taxon>
        <taxon>Pezizomycotina</taxon>
        <taxon>Eurotiomycetes</taxon>
        <taxon>Chaetothyriomycetidae</taxon>
        <taxon>Chaetothyriales</taxon>
        <taxon>Trichomeriaceae</taxon>
        <taxon>Knufia</taxon>
    </lineage>
</organism>
<dbReference type="GO" id="GO:0007064">
    <property type="term" value="P:mitotic sister chromatid cohesion"/>
    <property type="evidence" value="ECO:0007669"/>
    <property type="project" value="TreeGrafter"/>
</dbReference>
<evidence type="ECO:0000256" key="10">
    <source>
        <dbReference type="SAM" id="MobiDB-lite"/>
    </source>
</evidence>
<evidence type="ECO:0000256" key="3">
    <source>
        <dbReference type="ARBA" id="ARBA00022679"/>
    </source>
</evidence>
<dbReference type="PANTHER" id="PTHR45884:SF2">
    <property type="entry name" value="N-ACETYLTRANSFERASE ECO"/>
    <property type="match status" value="1"/>
</dbReference>
<evidence type="ECO:0008006" key="15">
    <source>
        <dbReference type="Google" id="ProtNLM"/>
    </source>
</evidence>
<dbReference type="Proteomes" id="UP001316803">
    <property type="component" value="Unassembled WGS sequence"/>
</dbReference>
<evidence type="ECO:0000259" key="12">
    <source>
        <dbReference type="Pfam" id="PF13880"/>
    </source>
</evidence>
<evidence type="ECO:0000256" key="6">
    <source>
        <dbReference type="ARBA" id="ARBA00022833"/>
    </source>
</evidence>
<dbReference type="Pfam" id="PF13880">
    <property type="entry name" value="Acetyltransf_13"/>
    <property type="match status" value="1"/>
</dbReference>
<dbReference type="Pfam" id="PF13878">
    <property type="entry name" value="zf-C2H2_3"/>
    <property type="match status" value="1"/>
</dbReference>
<keyword evidence="4" id="KW-0479">Metal-binding</keyword>
<evidence type="ECO:0000259" key="11">
    <source>
        <dbReference type="Pfam" id="PF13878"/>
    </source>
</evidence>
<keyword evidence="5" id="KW-0863">Zinc-finger</keyword>
<evidence type="ECO:0000256" key="1">
    <source>
        <dbReference type="ARBA" id="ARBA00004123"/>
    </source>
</evidence>
<dbReference type="PANTHER" id="PTHR45884">
    <property type="entry name" value="N-ACETYLTRANSFERASE ECO"/>
    <property type="match status" value="1"/>
</dbReference>
<sequence>MPAFYPYTVTNSQKGGFFMRTYNRNVRRAWDGDEYHAPKRQKVDSPRRVSRPITNENTLRIVPEDNLERAIRETSVAAMSSSPSRKNSTVFSYEHEAPEPVTLTPPSSPPPMLEITPPAIKQRKPTFSALEKKKQKEKEKLKNAKRKREDDDVGRRDGLEPLAEIMNSSSRTYAPSEQPTYDFQPVQAPVRATPTQPKLMTQTVLDFGQTNTPITCAQCQMSYTPSVAEDTKLHNMYHNRHRDGIELDKAFMKSAMKWCYEVPNIPGSVVVVDRKISLPARRTVQKVLEVVNKELGSVEIPEVELWGQKTLEGEAEDSKKVDCYKVFLHVINGKCVAVCLSERISKAYKVRSANLPQLSREDSQQEKDTILNREDPAPLTPTFSSAPQPHFPSSADLQLENDLTNVVVGVSRIWTSRTFRKKGIANNLLDCVMTQFIYGLDIEKEEVAFSQPTDMGAALAKSWYGAETGWCVYRET</sequence>
<evidence type="ECO:0000256" key="8">
    <source>
        <dbReference type="ARBA" id="ARBA00023306"/>
    </source>
</evidence>
<accession>A0AAN8EIM8</accession>
<name>A0AAN8EIM8_9EURO</name>
<evidence type="ECO:0000256" key="7">
    <source>
        <dbReference type="ARBA" id="ARBA00023242"/>
    </source>
</evidence>
<comment type="caution">
    <text evidence="13">The sequence shown here is derived from an EMBL/GenBank/DDBJ whole genome shotgun (WGS) entry which is preliminary data.</text>
</comment>
<gene>
    <name evidence="13" type="ORF">OHC33_010997</name>
</gene>
<comment type="subcellular location">
    <subcellularLocation>
        <location evidence="1">Nucleus</location>
    </subcellularLocation>
</comment>
<feature type="domain" description="N-acetyltransferase ESCO acetyl-transferase" evidence="12">
    <location>
        <begin position="405"/>
        <end position="473"/>
    </location>
</feature>
<keyword evidence="14" id="KW-1185">Reference proteome</keyword>
<keyword evidence="6" id="KW-0862">Zinc</keyword>
<keyword evidence="9" id="KW-0012">Acyltransferase</keyword>
<evidence type="ECO:0000256" key="5">
    <source>
        <dbReference type="ARBA" id="ARBA00022771"/>
    </source>
</evidence>
<evidence type="ECO:0000313" key="13">
    <source>
        <dbReference type="EMBL" id="KAK5947956.1"/>
    </source>
</evidence>
<proteinExistence type="inferred from homology"/>
<keyword evidence="8" id="KW-0131">Cell cycle</keyword>
<dbReference type="GO" id="GO:0008270">
    <property type="term" value="F:zinc ion binding"/>
    <property type="evidence" value="ECO:0007669"/>
    <property type="project" value="UniProtKB-KW"/>
</dbReference>
<dbReference type="GO" id="GO:0061733">
    <property type="term" value="F:protein-lysine-acetyltransferase activity"/>
    <property type="evidence" value="ECO:0007669"/>
    <property type="project" value="TreeGrafter"/>
</dbReference>
<evidence type="ECO:0000256" key="9">
    <source>
        <dbReference type="ARBA" id="ARBA00023315"/>
    </source>
</evidence>
<dbReference type="GO" id="GO:0005634">
    <property type="term" value="C:nucleus"/>
    <property type="evidence" value="ECO:0007669"/>
    <property type="project" value="UniProtKB-SubCell"/>
</dbReference>
<feature type="region of interest" description="Disordered" evidence="10">
    <location>
        <begin position="75"/>
        <end position="156"/>
    </location>
</feature>
<dbReference type="InterPro" id="IPR028005">
    <property type="entry name" value="AcTrfase_ESCO_Znf_dom"/>
</dbReference>
<feature type="domain" description="N-acetyltransferase ESCO zinc-finger" evidence="11">
    <location>
        <begin position="202"/>
        <end position="240"/>
    </location>
</feature>
<evidence type="ECO:0000313" key="14">
    <source>
        <dbReference type="Proteomes" id="UP001316803"/>
    </source>
</evidence>
<keyword evidence="3" id="KW-0808">Transferase</keyword>
<dbReference type="EMBL" id="JAKLMC020000057">
    <property type="protein sequence ID" value="KAK5947956.1"/>
    <property type="molecule type" value="Genomic_DNA"/>
</dbReference>
<feature type="compositionally biased region" description="Basic and acidic residues" evidence="10">
    <location>
        <begin position="130"/>
        <end position="156"/>
    </location>
</feature>
<feature type="compositionally biased region" description="Polar residues" evidence="10">
    <location>
        <begin position="77"/>
        <end position="91"/>
    </location>
</feature>